<proteinExistence type="predicted"/>
<gene>
    <name evidence="2" type="ORF">IFM89_022725</name>
</gene>
<name>A0A835M681_9MAGN</name>
<reference evidence="2 3" key="1">
    <citation type="submission" date="2020-10" db="EMBL/GenBank/DDBJ databases">
        <title>The Coptis chinensis genome and diversification of protoberbering-type alkaloids.</title>
        <authorList>
            <person name="Wang B."/>
            <person name="Shu S."/>
            <person name="Song C."/>
            <person name="Liu Y."/>
        </authorList>
    </citation>
    <scope>NUCLEOTIDE SEQUENCE [LARGE SCALE GENOMIC DNA]</scope>
    <source>
        <strain evidence="2">HL-2020</strain>
        <tissue evidence="2">Leaf</tissue>
    </source>
</reference>
<dbReference type="Gene3D" id="3.40.50.720">
    <property type="entry name" value="NAD(P)-binding Rossmann-like Domain"/>
    <property type="match status" value="1"/>
</dbReference>
<sequence>MLACAGESDVVSTSTASETLLFTKENVETLPPVGSINGGSLLFVDISVPRNVGSCVSDVENTRVYNVDDLKEVVAANKEDRN</sequence>
<dbReference type="AlphaFoldDB" id="A0A835M681"/>
<dbReference type="PANTHER" id="PTHR43120:SF1">
    <property type="entry name" value="GLUTAMYL-TRNA REDUCTASE 1, CHLOROPLASTIC"/>
    <property type="match status" value="1"/>
</dbReference>
<dbReference type="Proteomes" id="UP000631114">
    <property type="component" value="Unassembled WGS sequence"/>
</dbReference>
<comment type="caution">
    <text evidence="2">The sequence shown here is derived from an EMBL/GenBank/DDBJ whole genome shotgun (WGS) entry which is preliminary data.</text>
</comment>
<evidence type="ECO:0000313" key="3">
    <source>
        <dbReference type="Proteomes" id="UP000631114"/>
    </source>
</evidence>
<evidence type="ECO:0000259" key="1">
    <source>
        <dbReference type="Pfam" id="PF01488"/>
    </source>
</evidence>
<feature type="domain" description="Quinate/shikimate 5-dehydrogenase/glutamyl-tRNA reductase" evidence="1">
    <location>
        <begin position="3"/>
        <end position="73"/>
    </location>
</feature>
<dbReference type="InterPro" id="IPR036291">
    <property type="entry name" value="NAD(P)-bd_dom_sf"/>
</dbReference>
<dbReference type="OrthoDB" id="1935698at2759"/>
<evidence type="ECO:0000313" key="2">
    <source>
        <dbReference type="EMBL" id="KAF9615309.1"/>
    </source>
</evidence>
<dbReference type="SUPFAM" id="SSF51735">
    <property type="entry name" value="NAD(P)-binding Rossmann-fold domains"/>
    <property type="match status" value="1"/>
</dbReference>
<organism evidence="2 3">
    <name type="scientific">Coptis chinensis</name>
    <dbReference type="NCBI Taxonomy" id="261450"/>
    <lineage>
        <taxon>Eukaryota</taxon>
        <taxon>Viridiplantae</taxon>
        <taxon>Streptophyta</taxon>
        <taxon>Embryophyta</taxon>
        <taxon>Tracheophyta</taxon>
        <taxon>Spermatophyta</taxon>
        <taxon>Magnoliopsida</taxon>
        <taxon>Ranunculales</taxon>
        <taxon>Ranunculaceae</taxon>
        <taxon>Coptidoideae</taxon>
        <taxon>Coptis</taxon>
    </lineage>
</organism>
<dbReference type="InterPro" id="IPR006151">
    <property type="entry name" value="Shikm_DH/Glu-tRNA_Rdtase"/>
</dbReference>
<accession>A0A835M681</accession>
<protein>
    <recommendedName>
        <fullName evidence="1">Quinate/shikimate 5-dehydrogenase/glutamyl-tRNA reductase domain-containing protein</fullName>
    </recommendedName>
</protein>
<keyword evidence="3" id="KW-1185">Reference proteome</keyword>
<dbReference type="PANTHER" id="PTHR43120">
    <property type="entry name" value="GLUTAMYL-TRNA REDUCTASE 1, CHLOROPLASTIC"/>
    <property type="match status" value="1"/>
</dbReference>
<dbReference type="EMBL" id="JADFTS010000003">
    <property type="protein sequence ID" value="KAF9615309.1"/>
    <property type="molecule type" value="Genomic_DNA"/>
</dbReference>
<dbReference type="Pfam" id="PF01488">
    <property type="entry name" value="Shikimate_DH"/>
    <property type="match status" value="1"/>
</dbReference>